<dbReference type="SMART" id="SM01321">
    <property type="entry name" value="Y1_Tnp"/>
    <property type="match status" value="1"/>
</dbReference>
<protein>
    <recommendedName>
        <fullName evidence="1">Transposase IS200-like domain-containing protein</fullName>
    </recommendedName>
</protein>
<dbReference type="GO" id="GO:0004803">
    <property type="term" value="F:transposase activity"/>
    <property type="evidence" value="ECO:0007669"/>
    <property type="project" value="InterPro"/>
</dbReference>
<dbReference type="Gene3D" id="3.30.70.1290">
    <property type="entry name" value="Transposase IS200-like"/>
    <property type="match status" value="1"/>
</dbReference>
<evidence type="ECO:0000313" key="3">
    <source>
        <dbReference type="Proteomes" id="UP000004322"/>
    </source>
</evidence>
<dbReference type="InterPro" id="IPR002686">
    <property type="entry name" value="Transposase_17"/>
</dbReference>
<accession>G5JNR1</accession>
<evidence type="ECO:0000259" key="1">
    <source>
        <dbReference type="SMART" id="SM01321"/>
    </source>
</evidence>
<organism evidence="2 3">
    <name type="scientific">Streptococcus criceti HS-6</name>
    <dbReference type="NCBI Taxonomy" id="873449"/>
    <lineage>
        <taxon>Bacteria</taxon>
        <taxon>Bacillati</taxon>
        <taxon>Bacillota</taxon>
        <taxon>Bacilli</taxon>
        <taxon>Lactobacillales</taxon>
        <taxon>Streptococcaceae</taxon>
        <taxon>Streptococcus</taxon>
    </lineage>
</organism>
<dbReference type="PANTHER" id="PTHR33360">
    <property type="entry name" value="TRANSPOSASE FOR INSERTION SEQUENCE ELEMENT IS200"/>
    <property type="match status" value="1"/>
</dbReference>
<dbReference type="GO" id="GO:0003677">
    <property type="term" value="F:DNA binding"/>
    <property type="evidence" value="ECO:0007669"/>
    <property type="project" value="InterPro"/>
</dbReference>
<dbReference type="NCBIfam" id="NF033573">
    <property type="entry name" value="transpos_IS200"/>
    <property type="match status" value="1"/>
</dbReference>
<dbReference type="PANTHER" id="PTHR33360:SF2">
    <property type="entry name" value="TRANSPOSASE FOR INSERTION SEQUENCE ELEMENT IS200"/>
    <property type="match status" value="1"/>
</dbReference>
<feature type="domain" description="Transposase IS200-like" evidence="1">
    <location>
        <begin position="116"/>
        <end position="220"/>
    </location>
</feature>
<dbReference type="SUPFAM" id="SSF143422">
    <property type="entry name" value="Transposase IS200-like"/>
    <property type="match status" value="1"/>
</dbReference>
<sequence>MKIKNQGIKNRRRGIGLQFHFILFNKEWEGDLSSAQLVRVQILKELGIAVPSSFNYVTFSPSRSVRCETNKPPAMRVRKGGYTKNSKRVTIEVFKPTVKRKEKSMAQKAHSLSHTKWNCNYHIVFTPKYRRKIIYNQYRSSLGEIFHRLCRYKGVDIIEGHLMPDHVHMLVSIPPRISVSSFVGYLKGKSALMMFDKHANLKYKFGNRHFLGRGLLREYSRS</sequence>
<gene>
    <name evidence="2" type="ORF">STRCR_0223</name>
</gene>
<proteinExistence type="predicted"/>
<name>G5JNR1_STRCG</name>
<keyword evidence="3" id="KW-1185">Reference proteome</keyword>
<dbReference type="GO" id="GO:0006313">
    <property type="term" value="P:DNA transposition"/>
    <property type="evidence" value="ECO:0007669"/>
    <property type="project" value="InterPro"/>
</dbReference>
<dbReference type="Pfam" id="PF01797">
    <property type="entry name" value="Y1_Tnp"/>
    <property type="match status" value="1"/>
</dbReference>
<evidence type="ECO:0000313" key="2">
    <source>
        <dbReference type="EMBL" id="EHI73646.1"/>
    </source>
</evidence>
<reference evidence="2" key="1">
    <citation type="submission" date="2011-07" db="EMBL/GenBank/DDBJ databases">
        <authorList>
            <person name="Stanhope M.J."/>
            <person name="Durkin A.S."/>
            <person name="Hostetler J."/>
            <person name="Kim M."/>
            <person name="Radune D."/>
            <person name="Singh I."/>
            <person name="Town C.D."/>
        </authorList>
    </citation>
    <scope>NUCLEOTIDE SEQUENCE [LARGE SCALE GENOMIC DNA]</scope>
    <source>
        <strain evidence="2">HS-6</strain>
    </source>
</reference>
<dbReference type="Proteomes" id="UP000004322">
    <property type="component" value="Unassembled WGS sequence"/>
</dbReference>
<dbReference type="EMBL" id="AEUV02000002">
    <property type="protein sequence ID" value="EHI73646.1"/>
    <property type="molecule type" value="Genomic_DNA"/>
</dbReference>
<dbReference type="AlphaFoldDB" id="G5JNR1"/>
<dbReference type="InterPro" id="IPR036515">
    <property type="entry name" value="Transposase_17_sf"/>
</dbReference>
<dbReference type="eggNOG" id="COG1943">
    <property type="taxonomic scope" value="Bacteria"/>
</dbReference>
<comment type="caution">
    <text evidence="2">The sequence shown here is derived from an EMBL/GenBank/DDBJ whole genome shotgun (WGS) entry which is preliminary data.</text>
</comment>